<evidence type="ECO:0000313" key="2">
    <source>
        <dbReference type="EMBL" id="ABE33272.1"/>
    </source>
</evidence>
<organism evidence="2 3">
    <name type="scientific">Paraburkholderia xenovorans (strain LB400)</name>
    <dbReference type="NCBI Taxonomy" id="266265"/>
    <lineage>
        <taxon>Bacteria</taxon>
        <taxon>Pseudomonadati</taxon>
        <taxon>Pseudomonadota</taxon>
        <taxon>Betaproteobacteria</taxon>
        <taxon>Burkholderiales</taxon>
        <taxon>Burkholderiaceae</taxon>
        <taxon>Paraburkholderia</taxon>
    </lineage>
</organism>
<accession>Q13RL7</accession>
<dbReference type="AlphaFoldDB" id="Q13RL7"/>
<dbReference type="eggNOG" id="ENOG5030717">
    <property type="taxonomic scope" value="Bacteria"/>
</dbReference>
<evidence type="ECO:0000256" key="1">
    <source>
        <dbReference type="SAM" id="MobiDB-lite"/>
    </source>
</evidence>
<keyword evidence="3" id="KW-1185">Reference proteome</keyword>
<feature type="compositionally biased region" description="Low complexity" evidence="1">
    <location>
        <begin position="1"/>
        <end position="15"/>
    </location>
</feature>
<dbReference type="PATRIC" id="fig|266265.5.peg.4973"/>
<feature type="region of interest" description="Disordered" evidence="1">
    <location>
        <begin position="193"/>
        <end position="213"/>
    </location>
</feature>
<protein>
    <recommendedName>
        <fullName evidence="4">Molybdopterin-guanine dinucleotide biosynthesis protein MobB</fullName>
    </recommendedName>
</protein>
<reference evidence="2 3" key="1">
    <citation type="journal article" date="2006" name="Proc. Natl. Acad. Sci. U.S.A.">
        <title>Burkholderia xenovorans LB400 harbors a multi-replicon, 9.73-Mbp genome shaped for versatility.</title>
        <authorList>
            <person name="Chain P.S."/>
            <person name="Denef V.J."/>
            <person name="Konstantinidis K.T."/>
            <person name="Vergez L.M."/>
            <person name="Agullo L."/>
            <person name="Reyes V.L."/>
            <person name="Hauser L."/>
            <person name="Cordova M."/>
            <person name="Gomez L."/>
            <person name="Gonzalez M."/>
            <person name="Land M."/>
            <person name="Lao V."/>
            <person name="Larimer F."/>
            <person name="LiPuma J.J."/>
            <person name="Mahenthiralingam E."/>
            <person name="Malfatti S.A."/>
            <person name="Marx C.J."/>
            <person name="Parnell J.J."/>
            <person name="Ramette A."/>
            <person name="Richardson P."/>
            <person name="Seeger M."/>
            <person name="Smith D."/>
            <person name="Spilker T."/>
            <person name="Sul W.J."/>
            <person name="Tsoi T.V."/>
            <person name="Ulrich L.E."/>
            <person name="Zhulin I.B."/>
            <person name="Tiedje J.M."/>
        </authorList>
    </citation>
    <scope>NUCLEOTIDE SEQUENCE [LARGE SCALE GENOMIC DNA]</scope>
    <source>
        <strain evidence="2 3">LB400</strain>
    </source>
</reference>
<gene>
    <name evidence="2" type="ORF">Bxe_B2721</name>
</gene>
<name>Q13RL7_PARXL</name>
<dbReference type="KEGG" id="bxe:Bxe_B2721"/>
<feature type="region of interest" description="Disordered" evidence="1">
    <location>
        <begin position="1"/>
        <end position="20"/>
    </location>
</feature>
<dbReference type="STRING" id="266265.Bxe_B2721"/>
<evidence type="ECO:0008006" key="4">
    <source>
        <dbReference type="Google" id="ProtNLM"/>
    </source>
</evidence>
<sequence>MSASASEISMSAIPSNPSTRQLVHTRRVECMGFKRRDGLFDIEGHIRDTKADDSDLLFKTVPAGSPIHDMRIVVTIDSELLIHRIEAHTDSSPSRFCTEINEAYAGLEGMTIGAGFMKEVKSRLSGPKGCTHLTELLGPIATTAIQTLMGWRKAAPAGRDSGEATGSAQAHPMVDTCYAWRAGGDVVQFVARRKQESVRGEAQTAGATPPPDQ</sequence>
<dbReference type="Pfam" id="PF11136">
    <property type="entry name" value="DUF2889"/>
    <property type="match status" value="1"/>
</dbReference>
<evidence type="ECO:0000313" key="3">
    <source>
        <dbReference type="Proteomes" id="UP000001817"/>
    </source>
</evidence>
<proteinExistence type="predicted"/>
<dbReference type="EMBL" id="CP000271">
    <property type="protein sequence ID" value="ABE33272.1"/>
    <property type="molecule type" value="Genomic_DNA"/>
</dbReference>
<dbReference type="InterPro" id="IPR021312">
    <property type="entry name" value="DUF2889"/>
</dbReference>
<dbReference type="Proteomes" id="UP000001817">
    <property type="component" value="Chromosome 2"/>
</dbReference>